<proteinExistence type="predicted"/>
<keyword evidence="2" id="KW-1185">Reference proteome</keyword>
<sequence length="247" mass="27354">MALALLGILLLLGGLVTVVVWPETDPPAVSAEPRFQTSSLRDKPPTVILNAIDVRSLYPLGYIDYDSSQAVREELDIDFDADYQTTSEPDGCERDPLTEARYFSDFTNPERYRRYPLTLLMFPVDDPGGNEEDSRAFGVSIFPSPTEGTSLDEVRAWYRRCAGAVVTTTVVKNGQVLRQSSHTNDAVVVDAPKYDADDTFSLATEDEDTCDFVGLVRGIIIDMYCPPAQKDAGAELFRTLIARIRQA</sequence>
<dbReference type="AlphaFoldDB" id="A0A7I7JZR0"/>
<reference evidence="1 2" key="1">
    <citation type="journal article" date="2019" name="Emerg. Microbes Infect.">
        <title>Comprehensive subspecies identification of 175 nontuberculous mycobacteria species based on 7547 genomic profiles.</title>
        <authorList>
            <person name="Matsumoto Y."/>
            <person name="Kinjo T."/>
            <person name="Motooka D."/>
            <person name="Nabeya D."/>
            <person name="Jung N."/>
            <person name="Uechi K."/>
            <person name="Horii T."/>
            <person name="Iida T."/>
            <person name="Fujita J."/>
            <person name="Nakamura S."/>
        </authorList>
    </citation>
    <scope>NUCLEOTIDE SEQUENCE [LARGE SCALE GENOMIC DNA]</scope>
    <source>
        <strain evidence="1 2">JCM 6396</strain>
    </source>
</reference>
<accession>A0A7I7JZR0</accession>
<dbReference type="EMBL" id="AP022563">
    <property type="protein sequence ID" value="BBX16759.1"/>
    <property type="molecule type" value="Genomic_DNA"/>
</dbReference>
<name>A0A7I7JZR0_9MYCO</name>
<dbReference type="KEGG" id="mdu:MDUV_16190"/>
<organism evidence="1 2">
    <name type="scientific">Mycolicibacterium duvalii</name>
    <dbReference type="NCBI Taxonomy" id="39688"/>
    <lineage>
        <taxon>Bacteria</taxon>
        <taxon>Bacillati</taxon>
        <taxon>Actinomycetota</taxon>
        <taxon>Actinomycetes</taxon>
        <taxon>Mycobacteriales</taxon>
        <taxon>Mycobacteriaceae</taxon>
        <taxon>Mycolicibacterium</taxon>
    </lineage>
</organism>
<gene>
    <name evidence="1" type="ORF">MDUV_16190</name>
</gene>
<dbReference type="Proteomes" id="UP000467006">
    <property type="component" value="Chromosome"/>
</dbReference>
<evidence type="ECO:0000313" key="2">
    <source>
        <dbReference type="Proteomes" id="UP000467006"/>
    </source>
</evidence>
<evidence type="ECO:0000313" key="1">
    <source>
        <dbReference type="EMBL" id="BBX16759.1"/>
    </source>
</evidence>
<protein>
    <submittedName>
        <fullName evidence="1">Uncharacterized protein</fullName>
    </submittedName>
</protein>